<dbReference type="PANTHER" id="PTHR30203">
    <property type="entry name" value="OUTER MEMBRANE CATION EFFLUX PROTEIN"/>
    <property type="match status" value="1"/>
</dbReference>
<dbReference type="GO" id="GO:0015562">
    <property type="term" value="F:efflux transmembrane transporter activity"/>
    <property type="evidence" value="ECO:0007669"/>
    <property type="project" value="InterPro"/>
</dbReference>
<dbReference type="OrthoDB" id="9770517at2"/>
<feature type="compositionally biased region" description="Basic and acidic residues" evidence="9">
    <location>
        <begin position="124"/>
        <end position="135"/>
    </location>
</feature>
<keyword evidence="5 8" id="KW-0564">Palmitate</keyword>
<evidence type="ECO:0000313" key="11">
    <source>
        <dbReference type="Proteomes" id="UP000438196"/>
    </source>
</evidence>
<dbReference type="NCBIfam" id="TIGR01845">
    <property type="entry name" value="outer_NodT"/>
    <property type="match status" value="1"/>
</dbReference>
<dbReference type="Gene3D" id="1.20.1600.10">
    <property type="entry name" value="Outer membrane efflux proteins (OEP)"/>
    <property type="match status" value="1"/>
</dbReference>
<keyword evidence="2 8" id="KW-1134">Transmembrane beta strand</keyword>
<gene>
    <name evidence="10" type="ORF">GNF76_16415</name>
</gene>
<dbReference type="GO" id="GO:0009279">
    <property type="term" value="C:cell outer membrane"/>
    <property type="evidence" value="ECO:0007669"/>
    <property type="project" value="UniProtKB-SubCell"/>
</dbReference>
<comment type="subcellular location">
    <subcellularLocation>
        <location evidence="8">Cell outer membrane</location>
        <topology evidence="8">Lipid-anchor</topology>
    </subcellularLocation>
</comment>
<comment type="similarity">
    <text evidence="1 8">Belongs to the outer membrane factor (OMF) (TC 1.B.17) family.</text>
</comment>
<name>A0A6I3WFD2_9PSED</name>
<keyword evidence="8" id="KW-0732">Signal</keyword>
<comment type="caution">
    <text evidence="10">The sequence shown here is derived from an EMBL/GenBank/DDBJ whole genome shotgun (WGS) entry which is preliminary data.</text>
</comment>
<dbReference type="SUPFAM" id="SSF56954">
    <property type="entry name" value="Outer membrane efflux proteins (OEP)"/>
    <property type="match status" value="1"/>
</dbReference>
<feature type="chain" id="PRO_5026380233" evidence="8">
    <location>
        <begin position="27"/>
        <end position="489"/>
    </location>
</feature>
<keyword evidence="11" id="KW-1185">Reference proteome</keyword>
<evidence type="ECO:0000256" key="2">
    <source>
        <dbReference type="ARBA" id="ARBA00022452"/>
    </source>
</evidence>
<keyword evidence="7 8" id="KW-0449">Lipoprotein</keyword>
<evidence type="ECO:0000256" key="4">
    <source>
        <dbReference type="ARBA" id="ARBA00023136"/>
    </source>
</evidence>
<accession>A0A6I3WFD2</accession>
<dbReference type="AlphaFoldDB" id="A0A6I3WFD2"/>
<feature type="signal peptide" evidence="8">
    <location>
        <begin position="1"/>
        <end position="26"/>
    </location>
</feature>
<sequence length="489" mass="52900">MSRQTTPYLRQRLPLFATIIMAAALAGCAKLGPQPDSVQPVATDWANRGAVHRAPSVDPAQWWKAFDEPVLDALVAQTLEQNLTLLQACNRLQAARALVRTAAAQRLPQVDASAEGRRQKRLSGRAESDFERTPEDDLQSPSGSRASSYFQAGFDASWELDLFGRLAATEEAARATAGSVLAESRMARVSVVAEVVRSYIELRSGQRRLALQRENLKDQNHLVAMTRDRRAAGIVGDLDIDRSLTTASETAAQLPLLEQSIQQSAQRIAVLTGKTTIDSNLLKPMPQPVAERLALRVLPADLVRVRPEIQRAERLIAQASAELGIAVADLYPRMTLVGSITAKGDLIGTPLAERATNASAGLSIHIPLLDWGARRAVVSAREASLTESIFAYRLAVLEGIEDTENALTAIDVGRRKAMEEEIHLAAAQRTASHADTLYQRGITDLLDRLDAAKALREAQLSSADVVEQQALAVVALYKAVGGASLEPVQ</sequence>
<organism evidence="10 11">
    <name type="scientific">Pseudomonas spelaei</name>
    <dbReference type="NCBI Taxonomy" id="1055469"/>
    <lineage>
        <taxon>Bacteria</taxon>
        <taxon>Pseudomonadati</taxon>
        <taxon>Pseudomonadota</taxon>
        <taxon>Gammaproteobacteria</taxon>
        <taxon>Pseudomonadales</taxon>
        <taxon>Pseudomonadaceae</taxon>
        <taxon>Pseudomonas</taxon>
    </lineage>
</organism>
<evidence type="ECO:0000256" key="1">
    <source>
        <dbReference type="ARBA" id="ARBA00007613"/>
    </source>
</evidence>
<dbReference type="Gene3D" id="2.20.200.10">
    <property type="entry name" value="Outer membrane efflux proteins (OEP)"/>
    <property type="match status" value="1"/>
</dbReference>
<keyword evidence="3 8" id="KW-0812">Transmembrane</keyword>
<proteinExistence type="inferred from homology"/>
<dbReference type="InterPro" id="IPR010131">
    <property type="entry name" value="MdtP/NodT-like"/>
</dbReference>
<evidence type="ECO:0000256" key="6">
    <source>
        <dbReference type="ARBA" id="ARBA00023237"/>
    </source>
</evidence>
<keyword evidence="4 8" id="KW-0472">Membrane</keyword>
<dbReference type="Pfam" id="PF02321">
    <property type="entry name" value="OEP"/>
    <property type="match status" value="2"/>
</dbReference>
<keyword evidence="6" id="KW-0998">Cell outer membrane</keyword>
<dbReference type="EMBL" id="WNNK01000013">
    <property type="protein sequence ID" value="MUF05939.1"/>
    <property type="molecule type" value="Genomic_DNA"/>
</dbReference>
<dbReference type="Proteomes" id="UP000438196">
    <property type="component" value="Unassembled WGS sequence"/>
</dbReference>
<reference evidence="10 11" key="1">
    <citation type="submission" date="2019-11" db="EMBL/GenBank/DDBJ databases">
        <title>Pseudomonas karstica sp. nov. and Pseudomonas spelaei sp. nov. from karst caves.</title>
        <authorList>
            <person name="Zeman M."/>
        </authorList>
    </citation>
    <scope>NUCLEOTIDE SEQUENCE [LARGE SCALE GENOMIC DNA]</scope>
    <source>
        <strain evidence="10 11">CCM 7893</strain>
    </source>
</reference>
<evidence type="ECO:0000256" key="7">
    <source>
        <dbReference type="ARBA" id="ARBA00023288"/>
    </source>
</evidence>
<dbReference type="InterPro" id="IPR003423">
    <property type="entry name" value="OMP_efflux"/>
</dbReference>
<dbReference type="RefSeq" id="WP_155584190.1">
    <property type="nucleotide sequence ID" value="NZ_JBHSTH010000030.1"/>
</dbReference>
<dbReference type="PROSITE" id="PS51257">
    <property type="entry name" value="PROKAR_LIPOPROTEIN"/>
    <property type="match status" value="1"/>
</dbReference>
<evidence type="ECO:0000256" key="5">
    <source>
        <dbReference type="ARBA" id="ARBA00023139"/>
    </source>
</evidence>
<evidence type="ECO:0000256" key="8">
    <source>
        <dbReference type="RuleBase" id="RU362097"/>
    </source>
</evidence>
<evidence type="ECO:0000256" key="3">
    <source>
        <dbReference type="ARBA" id="ARBA00022692"/>
    </source>
</evidence>
<protein>
    <submittedName>
        <fullName evidence="10">Efflux transporter outer membrane subunit</fullName>
    </submittedName>
</protein>
<evidence type="ECO:0000313" key="10">
    <source>
        <dbReference type="EMBL" id="MUF05939.1"/>
    </source>
</evidence>
<dbReference type="PANTHER" id="PTHR30203:SF25">
    <property type="entry name" value="OUTER MEMBRANE PROTEIN-RELATED"/>
    <property type="match status" value="1"/>
</dbReference>
<feature type="region of interest" description="Disordered" evidence="9">
    <location>
        <begin position="109"/>
        <end position="146"/>
    </location>
</feature>
<evidence type="ECO:0000256" key="9">
    <source>
        <dbReference type="SAM" id="MobiDB-lite"/>
    </source>
</evidence>